<dbReference type="Pfam" id="PF10702">
    <property type="entry name" value="DUF2507"/>
    <property type="match status" value="1"/>
</dbReference>
<accession>A0A368XIQ8</accession>
<dbReference type="EMBL" id="QPJJ01000009">
    <property type="protein sequence ID" value="RCW66357.1"/>
    <property type="molecule type" value="Genomic_DNA"/>
</dbReference>
<dbReference type="InterPro" id="IPR024096">
    <property type="entry name" value="NO_sig/Golgi_transp_ligand-bd"/>
</dbReference>
<dbReference type="RefSeq" id="WP_114353317.1">
    <property type="nucleotide sequence ID" value="NZ_QPJJ01000009.1"/>
</dbReference>
<name>A0A368XIQ8_9BACI</name>
<proteinExistence type="predicted"/>
<evidence type="ECO:0000313" key="2">
    <source>
        <dbReference type="Proteomes" id="UP000252585"/>
    </source>
</evidence>
<evidence type="ECO:0000313" key="1">
    <source>
        <dbReference type="EMBL" id="RCW66357.1"/>
    </source>
</evidence>
<dbReference type="InterPro" id="IPR019642">
    <property type="entry name" value="DUF2507"/>
</dbReference>
<dbReference type="Gene3D" id="3.30.1380.20">
    <property type="entry name" value="Trafficking protein particle complex subunit 3"/>
    <property type="match status" value="1"/>
</dbReference>
<dbReference type="AlphaFoldDB" id="A0A368XIQ8"/>
<gene>
    <name evidence="1" type="ORF">DFR57_10974</name>
</gene>
<comment type="caution">
    <text evidence="1">The sequence shown here is derived from an EMBL/GenBank/DDBJ whole genome shotgun (WGS) entry which is preliminary data.</text>
</comment>
<sequence>MSKNNASIPTILTNLESTGAGNDLLRYVALPDLLGEELDLMMYILGKNIGRKAECQSMEEVVQLFHDSNWGNLIYEKEKRRGFTFLLEGDIIRKRIETIDNVEFRLESGFLAETMSRLHDQSCECRTIIKKDHVELEVLYSK</sequence>
<reference evidence="1 2" key="1">
    <citation type="submission" date="2018-07" db="EMBL/GenBank/DDBJ databases">
        <title>Genomic Encyclopedia of Type Strains, Phase IV (KMG-IV): sequencing the most valuable type-strain genomes for metagenomic binning, comparative biology and taxonomic classification.</title>
        <authorList>
            <person name="Goeker M."/>
        </authorList>
    </citation>
    <scope>NUCLEOTIDE SEQUENCE [LARGE SCALE GENOMIC DNA]</scope>
    <source>
        <strain evidence="1 2">DSM 27696</strain>
    </source>
</reference>
<dbReference type="SUPFAM" id="SSF111126">
    <property type="entry name" value="Ligand-binding domain in the NO signalling and Golgi transport"/>
    <property type="match status" value="1"/>
</dbReference>
<dbReference type="OrthoDB" id="2965348at2"/>
<organism evidence="1 2">
    <name type="scientific">Saliterribacillus persicus</name>
    <dbReference type="NCBI Taxonomy" id="930114"/>
    <lineage>
        <taxon>Bacteria</taxon>
        <taxon>Bacillati</taxon>
        <taxon>Bacillota</taxon>
        <taxon>Bacilli</taxon>
        <taxon>Bacillales</taxon>
        <taxon>Bacillaceae</taxon>
        <taxon>Saliterribacillus</taxon>
    </lineage>
</organism>
<protein>
    <submittedName>
        <fullName evidence="1">Uncharacterized protein DUF2507</fullName>
    </submittedName>
</protein>
<dbReference type="Proteomes" id="UP000252585">
    <property type="component" value="Unassembled WGS sequence"/>
</dbReference>
<keyword evidence="2" id="KW-1185">Reference proteome</keyword>